<reference evidence="2 3" key="1">
    <citation type="journal article" date="2015" name="Sci. Rep.">
        <title>Chromosome-level genome map provides insights into diverse defense mechanisms in the medicinal fungus Ganoderma sinense.</title>
        <authorList>
            <person name="Zhu Y."/>
            <person name="Xu J."/>
            <person name="Sun C."/>
            <person name="Zhou S."/>
            <person name="Xu H."/>
            <person name="Nelson D.R."/>
            <person name="Qian J."/>
            <person name="Song J."/>
            <person name="Luo H."/>
            <person name="Xiang L."/>
            <person name="Li Y."/>
            <person name="Xu Z."/>
            <person name="Ji A."/>
            <person name="Wang L."/>
            <person name="Lu S."/>
            <person name="Hayward A."/>
            <person name="Sun W."/>
            <person name="Li X."/>
            <person name="Schwartz D.C."/>
            <person name="Wang Y."/>
            <person name="Chen S."/>
        </authorList>
    </citation>
    <scope>NUCLEOTIDE SEQUENCE [LARGE SCALE GENOMIC DNA]</scope>
    <source>
        <strain evidence="2 3">ZZ0214-1</strain>
    </source>
</reference>
<name>A0A2G8RPV1_9APHY</name>
<dbReference type="AlphaFoldDB" id="A0A2G8RPV1"/>
<dbReference type="EMBL" id="AYKW01000068">
    <property type="protein sequence ID" value="PIL23368.1"/>
    <property type="molecule type" value="Genomic_DNA"/>
</dbReference>
<dbReference type="Proteomes" id="UP000230002">
    <property type="component" value="Unassembled WGS sequence"/>
</dbReference>
<feature type="region of interest" description="Disordered" evidence="1">
    <location>
        <begin position="144"/>
        <end position="207"/>
    </location>
</feature>
<protein>
    <submittedName>
        <fullName evidence="2">Uncharacterized protein</fullName>
    </submittedName>
</protein>
<keyword evidence="3" id="KW-1185">Reference proteome</keyword>
<proteinExistence type="predicted"/>
<dbReference type="Gene3D" id="1.20.120.20">
    <property type="entry name" value="Apolipoprotein"/>
    <property type="match status" value="1"/>
</dbReference>
<gene>
    <name evidence="2" type="ORF">GSI_14679</name>
</gene>
<organism evidence="2 3">
    <name type="scientific">Ganoderma sinense ZZ0214-1</name>
    <dbReference type="NCBI Taxonomy" id="1077348"/>
    <lineage>
        <taxon>Eukaryota</taxon>
        <taxon>Fungi</taxon>
        <taxon>Dikarya</taxon>
        <taxon>Basidiomycota</taxon>
        <taxon>Agaricomycotina</taxon>
        <taxon>Agaricomycetes</taxon>
        <taxon>Polyporales</taxon>
        <taxon>Polyporaceae</taxon>
        <taxon>Ganoderma</taxon>
    </lineage>
</organism>
<evidence type="ECO:0000313" key="3">
    <source>
        <dbReference type="Proteomes" id="UP000230002"/>
    </source>
</evidence>
<feature type="compositionally biased region" description="Low complexity" evidence="1">
    <location>
        <begin position="166"/>
        <end position="180"/>
    </location>
</feature>
<sequence length="235" mass="25922">MSVSGVKPLRSPAPQLEGRPSYERDFGIGTHEVYADPVVVQREFQRVHDRVDDVKQDLKATRDALDEKISGLETRLTAKIDAQKVYMDDKFEQQEEKFQRRMSQLATNLDTALDVHSEKVAARFEEMDKKIDDLKQMIQQLLAQGGAPPTPLPSASSQVPLPANPPDVVVHAAPAPVAGPSNPPRHHSPSLSSLGTELNGSHHSNRGQLRGLLYSIKRKVSKGLGILSKDDDLDQ</sequence>
<accession>A0A2G8RPV1</accession>
<evidence type="ECO:0000256" key="1">
    <source>
        <dbReference type="SAM" id="MobiDB-lite"/>
    </source>
</evidence>
<feature type="region of interest" description="Disordered" evidence="1">
    <location>
        <begin position="1"/>
        <end position="24"/>
    </location>
</feature>
<evidence type="ECO:0000313" key="2">
    <source>
        <dbReference type="EMBL" id="PIL23368.1"/>
    </source>
</evidence>
<dbReference type="SUPFAM" id="SSF58113">
    <property type="entry name" value="Apolipoprotein A-I"/>
    <property type="match status" value="1"/>
</dbReference>
<dbReference type="OrthoDB" id="2758827at2759"/>
<comment type="caution">
    <text evidence="2">The sequence shown here is derived from an EMBL/GenBank/DDBJ whole genome shotgun (WGS) entry which is preliminary data.</text>
</comment>